<protein>
    <recommendedName>
        <fullName evidence="2">G domain-containing protein</fullName>
    </recommendedName>
</protein>
<dbReference type="InterPro" id="IPR027417">
    <property type="entry name" value="P-loop_NTPase"/>
</dbReference>
<evidence type="ECO:0000313" key="4">
    <source>
        <dbReference type="Proteomes" id="UP001301958"/>
    </source>
</evidence>
<evidence type="ECO:0000259" key="2">
    <source>
        <dbReference type="Pfam" id="PF01926"/>
    </source>
</evidence>
<dbReference type="Gene3D" id="3.40.50.300">
    <property type="entry name" value="P-loop containing nucleotide triphosphate hydrolases"/>
    <property type="match status" value="1"/>
</dbReference>
<keyword evidence="1" id="KW-0812">Transmembrane</keyword>
<dbReference type="GO" id="GO:0005525">
    <property type="term" value="F:GTP binding"/>
    <property type="evidence" value="ECO:0007669"/>
    <property type="project" value="InterPro"/>
</dbReference>
<keyword evidence="1" id="KW-1133">Transmembrane helix</keyword>
<feature type="transmembrane region" description="Helical" evidence="1">
    <location>
        <begin position="260"/>
        <end position="281"/>
    </location>
</feature>
<accession>A0AAN7BEL1</accession>
<reference evidence="3" key="2">
    <citation type="submission" date="2023-05" db="EMBL/GenBank/DDBJ databases">
        <authorList>
            <consortium name="Lawrence Berkeley National Laboratory"/>
            <person name="Steindorff A."/>
            <person name="Hensen N."/>
            <person name="Bonometti L."/>
            <person name="Westerberg I."/>
            <person name="Brannstrom I.O."/>
            <person name="Guillou S."/>
            <person name="Cros-Aarteil S."/>
            <person name="Calhoun S."/>
            <person name="Haridas S."/>
            <person name="Kuo A."/>
            <person name="Mondo S."/>
            <person name="Pangilinan J."/>
            <person name="Riley R."/>
            <person name="Labutti K."/>
            <person name="Andreopoulos B."/>
            <person name="Lipzen A."/>
            <person name="Chen C."/>
            <person name="Yanf M."/>
            <person name="Daum C."/>
            <person name="Ng V."/>
            <person name="Clum A."/>
            <person name="Ohm R."/>
            <person name="Martin F."/>
            <person name="Silar P."/>
            <person name="Natvig D."/>
            <person name="Lalanne C."/>
            <person name="Gautier V."/>
            <person name="Ament-Velasquez S.L."/>
            <person name="Kruys A."/>
            <person name="Hutchinson M.I."/>
            <person name="Powell A.J."/>
            <person name="Barry K."/>
            <person name="Miller A.N."/>
            <person name="Grigoriev I.V."/>
            <person name="Debuchy R."/>
            <person name="Gladieux P."/>
            <person name="Thoren M.H."/>
            <person name="Johannesson H."/>
        </authorList>
    </citation>
    <scope>NUCLEOTIDE SEQUENCE</scope>
    <source>
        <strain evidence="3">CBS 990.96</strain>
    </source>
</reference>
<dbReference type="EMBL" id="MU865612">
    <property type="protein sequence ID" value="KAK4220944.1"/>
    <property type="molecule type" value="Genomic_DNA"/>
</dbReference>
<evidence type="ECO:0000313" key="3">
    <source>
        <dbReference type="EMBL" id="KAK4220944.1"/>
    </source>
</evidence>
<gene>
    <name evidence="3" type="ORF">QBC38DRAFT_429934</name>
</gene>
<keyword evidence="1" id="KW-0472">Membrane</keyword>
<feature type="domain" description="G" evidence="2">
    <location>
        <begin position="7"/>
        <end position="70"/>
    </location>
</feature>
<evidence type="ECO:0000256" key="1">
    <source>
        <dbReference type="SAM" id="Phobius"/>
    </source>
</evidence>
<keyword evidence="4" id="KW-1185">Reference proteome</keyword>
<dbReference type="SUPFAM" id="SSF52540">
    <property type="entry name" value="P-loop containing nucleoside triphosphate hydrolases"/>
    <property type="match status" value="1"/>
</dbReference>
<organism evidence="3 4">
    <name type="scientific">Podospora fimiseda</name>
    <dbReference type="NCBI Taxonomy" id="252190"/>
    <lineage>
        <taxon>Eukaryota</taxon>
        <taxon>Fungi</taxon>
        <taxon>Dikarya</taxon>
        <taxon>Ascomycota</taxon>
        <taxon>Pezizomycotina</taxon>
        <taxon>Sordariomycetes</taxon>
        <taxon>Sordariomycetidae</taxon>
        <taxon>Sordariales</taxon>
        <taxon>Podosporaceae</taxon>
        <taxon>Podospora</taxon>
    </lineage>
</organism>
<comment type="caution">
    <text evidence="3">The sequence shown here is derived from an EMBL/GenBank/DDBJ whole genome shotgun (WGS) entry which is preliminary data.</text>
</comment>
<sequence length="285" mass="31719">MDQHGIVLVMGITGAGKSSFINLLKPDAVSVGHGLASETKKLQAVQINLDSSNQRSITMIDTPGFDDSDLGVFNDAGIFEEIITHLTAQYALKIPLRGIVYLHLINEVRFKGSGKKYLRVLERLVDGCGMLDSLILLTSQWGGVNEADGIRREQELMTKYWAPLIKRGAHAYRFPRTREEATSMILRLVTSNNNLVLSIQKELIDKESRVSGGMDAKTWFKQEFGREMDGTIAEKVLEKTKKEKKRFWHRIYGHKGGVRIFASIFGFVLTVVGYVAAFGGVSGQP</sequence>
<reference evidence="3" key="1">
    <citation type="journal article" date="2023" name="Mol. Phylogenet. Evol.">
        <title>Genome-scale phylogeny and comparative genomics of the fungal order Sordariales.</title>
        <authorList>
            <person name="Hensen N."/>
            <person name="Bonometti L."/>
            <person name="Westerberg I."/>
            <person name="Brannstrom I.O."/>
            <person name="Guillou S."/>
            <person name="Cros-Aarteil S."/>
            <person name="Calhoun S."/>
            <person name="Haridas S."/>
            <person name="Kuo A."/>
            <person name="Mondo S."/>
            <person name="Pangilinan J."/>
            <person name="Riley R."/>
            <person name="LaButti K."/>
            <person name="Andreopoulos B."/>
            <person name="Lipzen A."/>
            <person name="Chen C."/>
            <person name="Yan M."/>
            <person name="Daum C."/>
            <person name="Ng V."/>
            <person name="Clum A."/>
            <person name="Steindorff A."/>
            <person name="Ohm R.A."/>
            <person name="Martin F."/>
            <person name="Silar P."/>
            <person name="Natvig D.O."/>
            <person name="Lalanne C."/>
            <person name="Gautier V."/>
            <person name="Ament-Velasquez S.L."/>
            <person name="Kruys A."/>
            <person name="Hutchinson M.I."/>
            <person name="Powell A.J."/>
            <person name="Barry K."/>
            <person name="Miller A.N."/>
            <person name="Grigoriev I.V."/>
            <person name="Debuchy R."/>
            <person name="Gladieux P."/>
            <person name="Hiltunen Thoren M."/>
            <person name="Johannesson H."/>
        </authorList>
    </citation>
    <scope>NUCLEOTIDE SEQUENCE</scope>
    <source>
        <strain evidence="3">CBS 990.96</strain>
    </source>
</reference>
<proteinExistence type="predicted"/>
<dbReference type="Proteomes" id="UP001301958">
    <property type="component" value="Unassembled WGS sequence"/>
</dbReference>
<name>A0AAN7BEL1_9PEZI</name>
<dbReference type="AlphaFoldDB" id="A0AAN7BEL1"/>
<dbReference type="InterPro" id="IPR006073">
    <property type="entry name" value="GTP-bd"/>
</dbReference>
<dbReference type="Pfam" id="PF01926">
    <property type="entry name" value="MMR_HSR1"/>
    <property type="match status" value="1"/>
</dbReference>